<evidence type="ECO:0000256" key="1">
    <source>
        <dbReference type="ARBA" id="ARBA00004123"/>
    </source>
</evidence>
<dbReference type="GO" id="GO:0003676">
    <property type="term" value="F:nucleic acid binding"/>
    <property type="evidence" value="ECO:0007669"/>
    <property type="project" value="InterPro"/>
</dbReference>
<dbReference type="SUPFAM" id="SSF57667">
    <property type="entry name" value="beta-beta-alpha zinc fingers"/>
    <property type="match status" value="3"/>
</dbReference>
<dbReference type="InterPro" id="IPR013087">
    <property type="entry name" value="Znf_C2H2_type"/>
</dbReference>
<evidence type="ECO:0000256" key="5">
    <source>
        <dbReference type="ARBA" id="ARBA00022833"/>
    </source>
</evidence>
<feature type="domain" description="C2H2-type" evidence="8">
    <location>
        <begin position="94"/>
        <end position="118"/>
    </location>
</feature>
<dbReference type="PANTHER" id="PTHR46144:SF6">
    <property type="entry name" value="C2H2-TYPE DOMAIN-CONTAINING PROTEIN"/>
    <property type="match status" value="1"/>
</dbReference>
<evidence type="ECO:0000259" key="9">
    <source>
        <dbReference type="SMART" id="SM00451"/>
    </source>
</evidence>
<accession>A0AAV2IJV8</accession>
<comment type="subcellular location">
    <subcellularLocation>
        <location evidence="1">Nucleus</location>
    </subcellularLocation>
</comment>
<feature type="domain" description="U1-type" evidence="9">
    <location>
        <begin position="48"/>
        <end position="82"/>
    </location>
</feature>
<dbReference type="Gene3D" id="3.30.160.60">
    <property type="entry name" value="Classic Zinc Finger"/>
    <property type="match status" value="3"/>
</dbReference>
<feature type="domain" description="C2H2-type" evidence="8">
    <location>
        <begin position="206"/>
        <end position="230"/>
    </location>
</feature>
<dbReference type="InterPro" id="IPR036236">
    <property type="entry name" value="Znf_C2H2_sf"/>
</dbReference>
<dbReference type="PANTHER" id="PTHR46144">
    <property type="entry name" value="ZINC FINGER PROTEIN 385B-LIKE"/>
    <property type="match status" value="1"/>
</dbReference>
<dbReference type="Pfam" id="PF12874">
    <property type="entry name" value="zf-met"/>
    <property type="match status" value="3"/>
</dbReference>
<keyword evidence="2" id="KW-0479">Metal-binding</keyword>
<evidence type="ECO:0000256" key="4">
    <source>
        <dbReference type="ARBA" id="ARBA00022771"/>
    </source>
</evidence>
<protein>
    <submittedName>
        <fullName evidence="10">Uncharacterized protein</fullName>
    </submittedName>
</protein>
<feature type="compositionally biased region" description="Basic and acidic residues" evidence="7">
    <location>
        <begin position="7"/>
        <end position="25"/>
    </location>
</feature>
<dbReference type="SMART" id="SM00451">
    <property type="entry name" value="ZnF_U1"/>
    <property type="match status" value="3"/>
</dbReference>
<feature type="domain" description="U1-type" evidence="9">
    <location>
        <begin position="91"/>
        <end position="125"/>
    </location>
</feature>
<sequence length="285" mass="30450">MTSQLNDTEKLKPCPEVKPQSECEKTAAQTDQHQAGVDKPVAKKTKNSIKPFCSICIVSLTSQSQAEVHFSGEKHRRTLALKTANAGVIKAPEQYCGVCHVPFNSPLIAQAHYAGAKHEKRVKLAQVNPCGDTPNVQSQLFPSTQPPPPPPPSTQPPPAAPLNMPHLLTCPPPGPAVLNNGQISGVESQQNANQSQGKVLQPGSLLFCSFCNISVNSQAQMDAHRSGSKHQNKVKGLSVPPAKKFKPNTPAGMTQYNPGYNNYIPGLQKSFVFGGSTGENYGQTA</sequence>
<dbReference type="AlphaFoldDB" id="A0AAV2IJV8"/>
<evidence type="ECO:0000256" key="6">
    <source>
        <dbReference type="ARBA" id="ARBA00023242"/>
    </source>
</evidence>
<dbReference type="InterPro" id="IPR051868">
    <property type="entry name" value="ZN346_ZMAT4"/>
</dbReference>
<keyword evidence="4" id="KW-0863">Zinc-finger</keyword>
<evidence type="ECO:0000256" key="2">
    <source>
        <dbReference type="ARBA" id="ARBA00022723"/>
    </source>
</evidence>
<dbReference type="Proteomes" id="UP001497497">
    <property type="component" value="Unassembled WGS sequence"/>
</dbReference>
<evidence type="ECO:0000256" key="7">
    <source>
        <dbReference type="SAM" id="MobiDB-lite"/>
    </source>
</evidence>
<comment type="caution">
    <text evidence="10">The sequence shown here is derived from an EMBL/GenBank/DDBJ whole genome shotgun (WGS) entry which is preliminary data.</text>
</comment>
<evidence type="ECO:0000313" key="11">
    <source>
        <dbReference type="Proteomes" id="UP001497497"/>
    </source>
</evidence>
<evidence type="ECO:0000256" key="3">
    <source>
        <dbReference type="ARBA" id="ARBA00022737"/>
    </source>
</evidence>
<dbReference type="SMART" id="SM00355">
    <property type="entry name" value="ZnF_C2H2"/>
    <property type="match status" value="3"/>
</dbReference>
<evidence type="ECO:0000259" key="8">
    <source>
        <dbReference type="SMART" id="SM00355"/>
    </source>
</evidence>
<reference evidence="10 11" key="1">
    <citation type="submission" date="2024-04" db="EMBL/GenBank/DDBJ databases">
        <authorList>
            <consortium name="Genoscope - CEA"/>
            <person name="William W."/>
        </authorList>
    </citation>
    <scope>NUCLEOTIDE SEQUENCE [LARGE SCALE GENOMIC DNA]</scope>
</reference>
<dbReference type="InterPro" id="IPR003604">
    <property type="entry name" value="Matrin/U1-like-C_Znf_C2H2"/>
</dbReference>
<dbReference type="GO" id="GO:0005634">
    <property type="term" value="C:nucleus"/>
    <property type="evidence" value="ECO:0007669"/>
    <property type="project" value="UniProtKB-SubCell"/>
</dbReference>
<feature type="region of interest" description="Disordered" evidence="7">
    <location>
        <begin position="1"/>
        <end position="41"/>
    </location>
</feature>
<keyword evidence="5" id="KW-0862">Zinc</keyword>
<dbReference type="GO" id="GO:0008270">
    <property type="term" value="F:zinc ion binding"/>
    <property type="evidence" value="ECO:0007669"/>
    <property type="project" value="UniProtKB-KW"/>
</dbReference>
<feature type="region of interest" description="Disordered" evidence="7">
    <location>
        <begin position="133"/>
        <end position="165"/>
    </location>
</feature>
<evidence type="ECO:0000313" key="10">
    <source>
        <dbReference type="EMBL" id="CAL1546057.1"/>
    </source>
</evidence>
<name>A0AAV2IJV8_LYMST</name>
<dbReference type="EMBL" id="CAXITT010000765">
    <property type="protein sequence ID" value="CAL1546057.1"/>
    <property type="molecule type" value="Genomic_DNA"/>
</dbReference>
<keyword evidence="11" id="KW-1185">Reference proteome</keyword>
<feature type="region of interest" description="Disordered" evidence="7">
    <location>
        <begin position="225"/>
        <end position="250"/>
    </location>
</feature>
<proteinExistence type="predicted"/>
<gene>
    <name evidence="10" type="ORF">GSLYS_00019434001</name>
</gene>
<feature type="domain" description="C2H2-type" evidence="8">
    <location>
        <begin position="51"/>
        <end position="75"/>
    </location>
</feature>
<organism evidence="10 11">
    <name type="scientific">Lymnaea stagnalis</name>
    <name type="common">Great pond snail</name>
    <name type="synonym">Helix stagnalis</name>
    <dbReference type="NCBI Taxonomy" id="6523"/>
    <lineage>
        <taxon>Eukaryota</taxon>
        <taxon>Metazoa</taxon>
        <taxon>Spiralia</taxon>
        <taxon>Lophotrochozoa</taxon>
        <taxon>Mollusca</taxon>
        <taxon>Gastropoda</taxon>
        <taxon>Heterobranchia</taxon>
        <taxon>Euthyneura</taxon>
        <taxon>Panpulmonata</taxon>
        <taxon>Hygrophila</taxon>
        <taxon>Lymnaeoidea</taxon>
        <taxon>Lymnaeidae</taxon>
        <taxon>Lymnaea</taxon>
    </lineage>
</organism>
<feature type="domain" description="U1-type" evidence="9">
    <location>
        <begin position="203"/>
        <end position="237"/>
    </location>
</feature>
<feature type="compositionally biased region" description="Pro residues" evidence="7">
    <location>
        <begin position="144"/>
        <end position="160"/>
    </location>
</feature>
<keyword evidence="3" id="KW-0677">Repeat</keyword>
<keyword evidence="6" id="KW-0539">Nucleus</keyword>